<dbReference type="EMBL" id="JAFLVT010000001">
    <property type="protein sequence ID" value="MBO0447993.1"/>
    <property type="molecule type" value="Genomic_DNA"/>
</dbReference>
<dbReference type="PANTHER" id="PTHR30146:SF24">
    <property type="entry name" value="XYLOSE OPERON REGULATORY PROTEIN"/>
    <property type="match status" value="1"/>
</dbReference>
<dbReference type="PANTHER" id="PTHR30146">
    <property type="entry name" value="LACI-RELATED TRANSCRIPTIONAL REPRESSOR"/>
    <property type="match status" value="1"/>
</dbReference>
<feature type="domain" description="HTH lacI-type" evidence="4">
    <location>
        <begin position="3"/>
        <end position="58"/>
    </location>
</feature>
<keyword evidence="3" id="KW-0804">Transcription</keyword>
<sequence length="343" mass="39396">MKITIKKIAEEAGVSVTTVSNVINNKANRVSDEKKELINQIIKKYDYSPNMNARALVQSSSHLIGLLYFSERPRLDFTDPFVSEVLEGIERVAKEKGFFTLIHNITSQQDIEDIQKNWKFDGLIAVGFNQAFFELINESISVPIVFIDTHIDERVYNNLHEYPDRYFLNTDDFNAAYKPTEYLIQKGHEQIAFLSYDFDLTQSGVVQQRYIGYMSALNAHGIDVDEKLIFTEEDFDLLLSTSESFTAILVTADYLAMQLIHFLKENKIFYERKISVIGFDDIKYAALNDPPLTTVRLDQLAKGQKAMEILVSVIDGTKKDSEVFNLNSELVIRQTVYEHKNKK</sequence>
<dbReference type="Pfam" id="PF00356">
    <property type="entry name" value="LacI"/>
    <property type="match status" value="1"/>
</dbReference>
<reference evidence="5 6" key="1">
    <citation type="submission" date="2021-03" db="EMBL/GenBank/DDBJ databases">
        <title>Enterococcal diversity collection.</title>
        <authorList>
            <person name="Gilmore M.S."/>
            <person name="Schwartzman J."/>
            <person name="Van Tyne D."/>
            <person name="Martin M."/>
            <person name="Earl A.M."/>
            <person name="Manson A.L."/>
            <person name="Straub T."/>
            <person name="Salamzade R."/>
            <person name="Saavedra J."/>
            <person name="Lebreton F."/>
            <person name="Prichula J."/>
            <person name="Schaufler K."/>
            <person name="Gaca A."/>
            <person name="Sgardioli B."/>
            <person name="Wagenaar J."/>
            <person name="Strong T."/>
        </authorList>
    </citation>
    <scope>NUCLEOTIDE SEQUENCE [LARGE SCALE GENOMIC DNA]</scope>
    <source>
        <strain evidence="5 6">MJM12</strain>
    </source>
</reference>
<accession>A0ABS3H5U7</accession>
<keyword evidence="1" id="KW-0805">Transcription regulation</keyword>
<dbReference type="RefSeq" id="WP_206902203.1">
    <property type="nucleotide sequence ID" value="NZ_JAFLVT010000001.1"/>
</dbReference>
<evidence type="ECO:0000259" key="4">
    <source>
        <dbReference type="PROSITE" id="PS50932"/>
    </source>
</evidence>
<dbReference type="Proteomes" id="UP000664256">
    <property type="component" value="Unassembled WGS sequence"/>
</dbReference>
<keyword evidence="6" id="KW-1185">Reference proteome</keyword>
<dbReference type="Pfam" id="PF13377">
    <property type="entry name" value="Peripla_BP_3"/>
    <property type="match status" value="1"/>
</dbReference>
<dbReference type="InterPro" id="IPR000843">
    <property type="entry name" value="HTH_LacI"/>
</dbReference>
<evidence type="ECO:0000313" key="6">
    <source>
        <dbReference type="Proteomes" id="UP000664256"/>
    </source>
</evidence>
<dbReference type="InterPro" id="IPR046335">
    <property type="entry name" value="LacI/GalR-like_sensor"/>
</dbReference>
<keyword evidence="2 5" id="KW-0238">DNA-binding</keyword>
<dbReference type="Gene3D" id="1.10.260.40">
    <property type="entry name" value="lambda repressor-like DNA-binding domains"/>
    <property type="match status" value="1"/>
</dbReference>
<dbReference type="PROSITE" id="PS50932">
    <property type="entry name" value="HTH_LACI_2"/>
    <property type="match status" value="1"/>
</dbReference>
<dbReference type="CDD" id="cd06267">
    <property type="entry name" value="PBP1_LacI_sugar_binding-like"/>
    <property type="match status" value="1"/>
</dbReference>
<dbReference type="SUPFAM" id="SSF47413">
    <property type="entry name" value="lambda repressor-like DNA-binding domains"/>
    <property type="match status" value="1"/>
</dbReference>
<name>A0ABS3H5U7_9ENTE</name>
<evidence type="ECO:0000256" key="2">
    <source>
        <dbReference type="ARBA" id="ARBA00023125"/>
    </source>
</evidence>
<evidence type="ECO:0000313" key="5">
    <source>
        <dbReference type="EMBL" id="MBO0447993.1"/>
    </source>
</evidence>
<dbReference type="CDD" id="cd01392">
    <property type="entry name" value="HTH_LacI"/>
    <property type="match status" value="1"/>
</dbReference>
<dbReference type="GO" id="GO:0003677">
    <property type="term" value="F:DNA binding"/>
    <property type="evidence" value="ECO:0007669"/>
    <property type="project" value="UniProtKB-KW"/>
</dbReference>
<protein>
    <submittedName>
        <fullName evidence="5">LacI family DNA-binding transcriptional regulator</fullName>
    </submittedName>
</protein>
<dbReference type="InterPro" id="IPR010982">
    <property type="entry name" value="Lambda_DNA-bd_dom_sf"/>
</dbReference>
<gene>
    <name evidence="5" type="ORF">JZO76_00420</name>
</gene>
<dbReference type="Gene3D" id="3.40.50.2300">
    <property type="match status" value="2"/>
</dbReference>
<comment type="caution">
    <text evidence="5">The sequence shown here is derived from an EMBL/GenBank/DDBJ whole genome shotgun (WGS) entry which is preliminary data.</text>
</comment>
<evidence type="ECO:0000256" key="1">
    <source>
        <dbReference type="ARBA" id="ARBA00023015"/>
    </source>
</evidence>
<dbReference type="InterPro" id="IPR028082">
    <property type="entry name" value="Peripla_BP_I"/>
</dbReference>
<dbReference type="SMART" id="SM00354">
    <property type="entry name" value="HTH_LACI"/>
    <property type="match status" value="1"/>
</dbReference>
<dbReference type="SUPFAM" id="SSF53822">
    <property type="entry name" value="Periplasmic binding protein-like I"/>
    <property type="match status" value="1"/>
</dbReference>
<proteinExistence type="predicted"/>
<evidence type="ECO:0000256" key="3">
    <source>
        <dbReference type="ARBA" id="ARBA00023163"/>
    </source>
</evidence>
<organism evidence="5 6">
    <name type="scientific">Candidatus Enterococcus myersii</name>
    <dbReference type="NCBI Taxonomy" id="2815322"/>
    <lineage>
        <taxon>Bacteria</taxon>
        <taxon>Bacillati</taxon>
        <taxon>Bacillota</taxon>
        <taxon>Bacilli</taxon>
        <taxon>Lactobacillales</taxon>
        <taxon>Enterococcaceae</taxon>
        <taxon>Enterococcus</taxon>
    </lineage>
</organism>